<evidence type="ECO:0000313" key="2">
    <source>
        <dbReference type="EMBL" id="RPB01700.1"/>
    </source>
</evidence>
<dbReference type="EMBL" id="ML120371">
    <property type="protein sequence ID" value="RPB01700.1"/>
    <property type="molecule type" value="Genomic_DNA"/>
</dbReference>
<dbReference type="Proteomes" id="UP000276215">
    <property type="component" value="Unassembled WGS sequence"/>
</dbReference>
<accession>A0A3N4JTQ5</accession>
<protein>
    <recommendedName>
        <fullName evidence="4">Transmembrane protein</fullName>
    </recommendedName>
</protein>
<reference evidence="2 3" key="1">
    <citation type="journal article" date="2018" name="Nat. Ecol. Evol.">
        <title>Pezizomycetes genomes reveal the molecular basis of ectomycorrhizal truffle lifestyle.</title>
        <authorList>
            <person name="Murat C."/>
            <person name="Payen T."/>
            <person name="Noel B."/>
            <person name="Kuo A."/>
            <person name="Morin E."/>
            <person name="Chen J."/>
            <person name="Kohler A."/>
            <person name="Krizsan K."/>
            <person name="Balestrini R."/>
            <person name="Da Silva C."/>
            <person name="Montanini B."/>
            <person name="Hainaut M."/>
            <person name="Levati E."/>
            <person name="Barry K.W."/>
            <person name="Belfiori B."/>
            <person name="Cichocki N."/>
            <person name="Clum A."/>
            <person name="Dockter R.B."/>
            <person name="Fauchery L."/>
            <person name="Guy J."/>
            <person name="Iotti M."/>
            <person name="Le Tacon F."/>
            <person name="Lindquist E.A."/>
            <person name="Lipzen A."/>
            <person name="Malagnac F."/>
            <person name="Mello A."/>
            <person name="Molinier V."/>
            <person name="Miyauchi S."/>
            <person name="Poulain J."/>
            <person name="Riccioni C."/>
            <person name="Rubini A."/>
            <person name="Sitrit Y."/>
            <person name="Splivallo R."/>
            <person name="Traeger S."/>
            <person name="Wang M."/>
            <person name="Zifcakova L."/>
            <person name="Wipf D."/>
            <person name="Zambonelli A."/>
            <person name="Paolocci F."/>
            <person name="Nowrousian M."/>
            <person name="Ottonello S."/>
            <person name="Baldrian P."/>
            <person name="Spatafora J.W."/>
            <person name="Henrissat B."/>
            <person name="Nagy L.G."/>
            <person name="Aury J.M."/>
            <person name="Wincker P."/>
            <person name="Grigoriev I.V."/>
            <person name="Bonfante P."/>
            <person name="Martin F.M."/>
        </authorList>
    </citation>
    <scope>NUCLEOTIDE SEQUENCE [LARGE SCALE GENOMIC DNA]</scope>
    <source>
        <strain evidence="2 3">120613-1</strain>
    </source>
</reference>
<keyword evidence="1" id="KW-0812">Transmembrane</keyword>
<keyword evidence="3" id="KW-1185">Reference proteome</keyword>
<feature type="transmembrane region" description="Helical" evidence="1">
    <location>
        <begin position="32"/>
        <end position="50"/>
    </location>
</feature>
<proteinExistence type="predicted"/>
<keyword evidence="1" id="KW-0472">Membrane</keyword>
<keyword evidence="1" id="KW-1133">Transmembrane helix</keyword>
<sequence length="77" mass="8899">MYDCRSEGELDSVVLENRDCGFLVIEGLSETYWYALGWVVVAWVVFGYGITITRKVGLKIAVGSCVWGKASTWWWWW</sequence>
<evidence type="ECO:0008006" key="4">
    <source>
        <dbReference type="Google" id="ProtNLM"/>
    </source>
</evidence>
<gene>
    <name evidence="2" type="ORF">L873DRAFT_594408</name>
</gene>
<name>A0A3N4JTQ5_9PEZI</name>
<evidence type="ECO:0000313" key="3">
    <source>
        <dbReference type="Proteomes" id="UP000276215"/>
    </source>
</evidence>
<organism evidence="2 3">
    <name type="scientific">Choiromyces venosus 120613-1</name>
    <dbReference type="NCBI Taxonomy" id="1336337"/>
    <lineage>
        <taxon>Eukaryota</taxon>
        <taxon>Fungi</taxon>
        <taxon>Dikarya</taxon>
        <taxon>Ascomycota</taxon>
        <taxon>Pezizomycotina</taxon>
        <taxon>Pezizomycetes</taxon>
        <taxon>Pezizales</taxon>
        <taxon>Tuberaceae</taxon>
        <taxon>Choiromyces</taxon>
    </lineage>
</organism>
<evidence type="ECO:0000256" key="1">
    <source>
        <dbReference type="SAM" id="Phobius"/>
    </source>
</evidence>
<dbReference type="AlphaFoldDB" id="A0A3N4JTQ5"/>